<evidence type="ECO:0000313" key="9">
    <source>
        <dbReference type="EnsemblMetazoa" id="MESCA006217-PA"/>
    </source>
</evidence>
<evidence type="ECO:0000259" key="8">
    <source>
        <dbReference type="PROSITE" id="PS51363"/>
    </source>
</evidence>
<evidence type="ECO:0000256" key="3">
    <source>
        <dbReference type="ARBA" id="ARBA00022540"/>
    </source>
</evidence>
<keyword evidence="4" id="KW-0547">Nucleotide-binding</keyword>
<dbReference type="InterPro" id="IPR003307">
    <property type="entry name" value="W2_domain"/>
</dbReference>
<feature type="domain" description="W2" evidence="8">
    <location>
        <begin position="152"/>
        <end position="324"/>
    </location>
</feature>
<name>T1GRD7_MEGSC</name>
<dbReference type="SUPFAM" id="SSF48371">
    <property type="entry name" value="ARM repeat"/>
    <property type="match status" value="1"/>
</dbReference>
<keyword evidence="6" id="KW-0342">GTP-binding</keyword>
<dbReference type="Gene3D" id="3.30.30.170">
    <property type="match status" value="1"/>
</dbReference>
<dbReference type="GO" id="GO:0071074">
    <property type="term" value="F:eukaryotic initiation factor eIF2 binding"/>
    <property type="evidence" value="ECO:0007669"/>
    <property type="project" value="TreeGrafter"/>
</dbReference>
<dbReference type="EnsemblMetazoa" id="MESCA006217-RA">
    <property type="protein sequence ID" value="MESCA006217-PA"/>
    <property type="gene ID" value="MESCA006217"/>
</dbReference>
<dbReference type="GO" id="GO:0005092">
    <property type="term" value="F:GDP-dissociation inhibitor activity"/>
    <property type="evidence" value="ECO:0007669"/>
    <property type="project" value="TreeGrafter"/>
</dbReference>
<dbReference type="PANTHER" id="PTHR23001">
    <property type="entry name" value="EUKARYOTIC TRANSLATION INITIATION FACTOR"/>
    <property type="match status" value="1"/>
</dbReference>
<dbReference type="OMA" id="MLNLKCA"/>
<reference evidence="9" key="2">
    <citation type="submission" date="2015-06" db="UniProtKB">
        <authorList>
            <consortium name="EnsemblMetazoa"/>
        </authorList>
    </citation>
    <scope>IDENTIFICATION</scope>
</reference>
<dbReference type="Proteomes" id="UP000015102">
    <property type="component" value="Unassembled WGS sequence"/>
</dbReference>
<dbReference type="SUPFAM" id="SSF75689">
    <property type="entry name" value="Zinc-binding domain of translation initiation factor 2 beta"/>
    <property type="match status" value="1"/>
</dbReference>
<dbReference type="InterPro" id="IPR016024">
    <property type="entry name" value="ARM-type_fold"/>
</dbReference>
<dbReference type="PROSITE" id="PS51363">
    <property type="entry name" value="W2"/>
    <property type="match status" value="1"/>
</dbReference>
<dbReference type="EMBL" id="CAQQ02165375">
    <property type="status" value="NOT_ANNOTATED_CDS"/>
    <property type="molecule type" value="Genomic_DNA"/>
</dbReference>
<evidence type="ECO:0000256" key="6">
    <source>
        <dbReference type="ARBA" id="ARBA00023134"/>
    </source>
</evidence>
<dbReference type="InterPro" id="IPR016190">
    <property type="entry name" value="Transl_init_fac_IF2/IF5_Zn-bd"/>
</dbReference>
<dbReference type="InterPro" id="IPR002735">
    <property type="entry name" value="Transl_init_fac_IF2/IF5_dom"/>
</dbReference>
<dbReference type="SMART" id="SM00653">
    <property type="entry name" value="eIF2B_5"/>
    <property type="match status" value="1"/>
</dbReference>
<keyword evidence="5" id="KW-0648">Protein biosynthesis</keyword>
<dbReference type="GO" id="GO:0005829">
    <property type="term" value="C:cytosol"/>
    <property type="evidence" value="ECO:0007669"/>
    <property type="project" value="TreeGrafter"/>
</dbReference>
<keyword evidence="10" id="KW-1185">Reference proteome</keyword>
<protein>
    <recommendedName>
        <fullName evidence="2">Eukaryotic translation initiation factor 5</fullName>
    </recommendedName>
</protein>
<reference evidence="10" key="1">
    <citation type="submission" date="2013-02" db="EMBL/GenBank/DDBJ databases">
        <authorList>
            <person name="Hughes D."/>
        </authorList>
    </citation>
    <scope>NUCLEOTIDE SEQUENCE</scope>
    <source>
        <strain>Durham</strain>
        <strain evidence="10">NC isolate 2 -- Noor lab</strain>
    </source>
</reference>
<keyword evidence="3" id="KW-0396">Initiation factor</keyword>
<dbReference type="Gene3D" id="2.20.25.350">
    <property type="match status" value="1"/>
</dbReference>
<evidence type="ECO:0000256" key="1">
    <source>
        <dbReference type="ARBA" id="ARBA00010397"/>
    </source>
</evidence>
<feature type="region of interest" description="Disordered" evidence="7">
    <location>
        <begin position="73"/>
        <end position="149"/>
    </location>
</feature>
<dbReference type="GO" id="GO:0003743">
    <property type="term" value="F:translation initiation factor activity"/>
    <property type="evidence" value="ECO:0007669"/>
    <property type="project" value="UniProtKB-KW"/>
</dbReference>
<dbReference type="FunFam" id="2.20.25.350:FF:000001">
    <property type="entry name" value="Eukaryotic translation initiation factor 5"/>
    <property type="match status" value="1"/>
</dbReference>
<proteinExistence type="inferred from homology"/>
<comment type="similarity">
    <text evidence="1">Belongs to the eIF-2-beta/eIF-5 family.</text>
</comment>
<dbReference type="Gene3D" id="1.25.40.180">
    <property type="match status" value="1"/>
</dbReference>
<evidence type="ECO:0000256" key="4">
    <source>
        <dbReference type="ARBA" id="ARBA00022741"/>
    </source>
</evidence>
<sequence length="347" mass="39081">NERFIVNGSHEANKLQDLLDGFIRKFVLCPSCDNPETDLIVSAKKGTISQTCRACGFHGPLEVNHKVNTFILKNPPNINPAAQGQSITEGKRKKGKGKNENGVSDGNPATGNNSGGDSDGDVTNNQAKETETQISSLIPAKTEDDDDTWTTDISEAAVRERMKDLTDGAKGMTISDDTEKSEKERMDLFYELVKQKIESGVIDDVATHKELVVEAERLDIMSKSTLKHRKLLLRFTHNNLKAQRYLMGGIEQIIALHSVKLMDKVSGILKFFYDNDILEEKAILEWSQKVSKKYVSKEISTEIHDKAKPFIQWLQEAEEEESDEDDDDSELEIEYDDRARHSDFKIF</sequence>
<dbReference type="PANTHER" id="PTHR23001:SF7">
    <property type="entry name" value="EUKARYOTIC TRANSLATION INITIATION FACTOR 5"/>
    <property type="match status" value="1"/>
</dbReference>
<feature type="compositionally biased region" description="Low complexity" evidence="7">
    <location>
        <begin position="110"/>
        <end position="125"/>
    </location>
</feature>
<accession>T1GRD7</accession>
<dbReference type="CDD" id="cd11561">
    <property type="entry name" value="W2_eIF5"/>
    <property type="match status" value="1"/>
</dbReference>
<evidence type="ECO:0000256" key="2">
    <source>
        <dbReference type="ARBA" id="ARBA00018059"/>
    </source>
</evidence>
<dbReference type="GO" id="GO:0005525">
    <property type="term" value="F:GTP binding"/>
    <property type="evidence" value="ECO:0007669"/>
    <property type="project" value="UniProtKB-KW"/>
</dbReference>
<dbReference type="Pfam" id="PF01873">
    <property type="entry name" value="eIF-5_eIF-2B"/>
    <property type="match status" value="1"/>
</dbReference>
<organism evidence="9 10">
    <name type="scientific">Megaselia scalaris</name>
    <name type="common">Humpbacked fly</name>
    <name type="synonym">Phora scalaris</name>
    <dbReference type="NCBI Taxonomy" id="36166"/>
    <lineage>
        <taxon>Eukaryota</taxon>
        <taxon>Metazoa</taxon>
        <taxon>Ecdysozoa</taxon>
        <taxon>Arthropoda</taxon>
        <taxon>Hexapoda</taxon>
        <taxon>Insecta</taxon>
        <taxon>Pterygota</taxon>
        <taxon>Neoptera</taxon>
        <taxon>Endopterygota</taxon>
        <taxon>Diptera</taxon>
        <taxon>Brachycera</taxon>
        <taxon>Muscomorpha</taxon>
        <taxon>Platypezoidea</taxon>
        <taxon>Phoridae</taxon>
        <taxon>Megaseliini</taxon>
        <taxon>Megaselia</taxon>
    </lineage>
</organism>
<dbReference type="HOGENOM" id="CLU_026663_1_0_1"/>
<dbReference type="AlphaFoldDB" id="T1GRD7"/>
<dbReference type="SMART" id="SM00515">
    <property type="entry name" value="eIF5C"/>
    <property type="match status" value="1"/>
</dbReference>
<evidence type="ECO:0000256" key="5">
    <source>
        <dbReference type="ARBA" id="ARBA00022917"/>
    </source>
</evidence>
<dbReference type="STRING" id="36166.T1GRD7"/>
<dbReference type="Pfam" id="PF02020">
    <property type="entry name" value="W2"/>
    <property type="match status" value="1"/>
</dbReference>
<evidence type="ECO:0000256" key="7">
    <source>
        <dbReference type="SAM" id="MobiDB-lite"/>
    </source>
</evidence>
<dbReference type="InterPro" id="IPR045196">
    <property type="entry name" value="IF2/IF5"/>
</dbReference>
<dbReference type="GO" id="GO:0001732">
    <property type="term" value="P:formation of cytoplasmic translation initiation complex"/>
    <property type="evidence" value="ECO:0007669"/>
    <property type="project" value="TreeGrafter"/>
</dbReference>
<evidence type="ECO:0000313" key="10">
    <source>
        <dbReference type="Proteomes" id="UP000015102"/>
    </source>
</evidence>